<evidence type="ECO:0000313" key="2">
    <source>
        <dbReference type="Proteomes" id="UP000218334"/>
    </source>
</evidence>
<evidence type="ECO:0000313" key="1">
    <source>
        <dbReference type="EMBL" id="PBK75656.1"/>
    </source>
</evidence>
<dbReference type="EMBL" id="KZ293417">
    <property type="protein sequence ID" value="PBK75656.1"/>
    <property type="molecule type" value="Genomic_DNA"/>
</dbReference>
<name>A0A2H3CK20_9AGAR</name>
<sequence length="138" mass="15701">MRSSKLRISTILFTVQSSFSDHVYIRRSEQKKFFSIQSGKSAEILLCYRFPFRLSPTYDLICSEHGARSSPTSPLDLHGSFLAAWPQVLGATVCLVKKTTIDSNYDIHCEAQILTLPIQFTKFFDQHFFQRSSLPSGT</sequence>
<accession>A0A2H3CK20</accession>
<gene>
    <name evidence="1" type="ORF">ARMSODRAFT_400404</name>
</gene>
<proteinExistence type="predicted"/>
<reference evidence="2" key="1">
    <citation type="journal article" date="2017" name="Nat. Ecol. Evol.">
        <title>Genome expansion and lineage-specific genetic innovations in the forest pathogenic fungi Armillaria.</title>
        <authorList>
            <person name="Sipos G."/>
            <person name="Prasanna A.N."/>
            <person name="Walter M.C."/>
            <person name="O'Connor E."/>
            <person name="Balint B."/>
            <person name="Krizsan K."/>
            <person name="Kiss B."/>
            <person name="Hess J."/>
            <person name="Varga T."/>
            <person name="Slot J."/>
            <person name="Riley R."/>
            <person name="Boka B."/>
            <person name="Rigling D."/>
            <person name="Barry K."/>
            <person name="Lee J."/>
            <person name="Mihaltcheva S."/>
            <person name="LaButti K."/>
            <person name="Lipzen A."/>
            <person name="Waldron R."/>
            <person name="Moloney N.M."/>
            <person name="Sperisen C."/>
            <person name="Kredics L."/>
            <person name="Vagvoelgyi C."/>
            <person name="Patrignani A."/>
            <person name="Fitzpatrick D."/>
            <person name="Nagy I."/>
            <person name="Doyle S."/>
            <person name="Anderson J.B."/>
            <person name="Grigoriev I.V."/>
            <person name="Gueldener U."/>
            <person name="Muensterkoetter M."/>
            <person name="Nagy L.G."/>
        </authorList>
    </citation>
    <scope>NUCLEOTIDE SEQUENCE [LARGE SCALE GENOMIC DNA]</scope>
    <source>
        <strain evidence="2">28-4</strain>
    </source>
</reference>
<dbReference type="Proteomes" id="UP000218334">
    <property type="component" value="Unassembled WGS sequence"/>
</dbReference>
<organism evidence="1 2">
    <name type="scientific">Armillaria solidipes</name>
    <dbReference type="NCBI Taxonomy" id="1076256"/>
    <lineage>
        <taxon>Eukaryota</taxon>
        <taxon>Fungi</taxon>
        <taxon>Dikarya</taxon>
        <taxon>Basidiomycota</taxon>
        <taxon>Agaricomycotina</taxon>
        <taxon>Agaricomycetes</taxon>
        <taxon>Agaricomycetidae</taxon>
        <taxon>Agaricales</taxon>
        <taxon>Marasmiineae</taxon>
        <taxon>Physalacriaceae</taxon>
        <taxon>Armillaria</taxon>
    </lineage>
</organism>
<protein>
    <submittedName>
        <fullName evidence="1">Uncharacterized protein</fullName>
    </submittedName>
</protein>
<keyword evidence="2" id="KW-1185">Reference proteome</keyword>
<dbReference type="AlphaFoldDB" id="A0A2H3CK20"/>